<feature type="domain" description="Ribosomal protein eL8/eL30/eS12/Gadd45" evidence="4">
    <location>
        <begin position="13"/>
        <end position="105"/>
    </location>
</feature>
<dbReference type="InterPro" id="IPR011089">
    <property type="entry name" value="GmrSD_C"/>
</dbReference>
<dbReference type="GO" id="GO:0003723">
    <property type="term" value="F:RNA binding"/>
    <property type="evidence" value="ECO:0007669"/>
    <property type="project" value="InterPro"/>
</dbReference>
<protein>
    <submittedName>
        <fullName evidence="7">60S ribosomal L30</fullName>
    </submittedName>
</protein>
<dbReference type="InterPro" id="IPR029064">
    <property type="entry name" value="Ribosomal_eL30-like_sf"/>
</dbReference>
<dbReference type="Gene3D" id="3.30.1330.30">
    <property type="match status" value="1"/>
</dbReference>
<accession>A0A2P6VJZ2</accession>
<evidence type="ECO:0000259" key="6">
    <source>
        <dbReference type="Pfam" id="PF07510"/>
    </source>
</evidence>
<comment type="similarity">
    <text evidence="1">Belongs to the eukaryotic ribosomal protein eL30 family.</text>
</comment>
<evidence type="ECO:0000313" key="7">
    <source>
        <dbReference type="EMBL" id="PSC74412.1"/>
    </source>
</evidence>
<dbReference type="InterPro" id="IPR022991">
    <property type="entry name" value="Ribosomal_eL30_CS"/>
</dbReference>
<sequence>MVAAKKTKKAQESINSRLALVMKSGKYTLGYKTTLKTLRSGKAKLVIISNNCPSVRKSEIEYYAMLSKTGVHHYSGNNVDLGTACGKLHRVCVLTITDAGDSDIVSGTHASSPPAKQTLEGKVVVADTLFSKDYLFFVTLPSGHTCGEDNVEKLFEDLVSKQAGPNCTAPPPPISSLKTFALGTINLCEAPGGGAYTRKHVFDGQQRLISMFLLLSAVRDRLEAEIATMGSEHAGQRAELQSLADSLLSKVYQAGDSLNDRPDLPRIALRQPQDTEFLIQCLTDTSFVRRTDIKPENKSQTRLWNNMQLFRAQLKNMDVTQCTRLVKFVIQKVTFIVATSNDFELALNVYRSRHLCLSRCPKKSRWGATNDEFMDIQEVFQSAAKQLAPASTAGPRFMERLLVPLTKVYKELCTADFKRGAAGGASKRTSYLLRAFNRIVQPNEKTYGDELRPLALLLLLLHLEKRLSDNDLQESLLRLERLALRRPQPSRQHGTVAVPPSLSLSAEEKGSLLQALCGDIYKQSGSNPSRYILLRLNEFVLSRSGCDYVGSYEEKGTLTVEHVLPQTMREGSAWAGQYSKDAHAAWVDKAANLVLLSGERNTKASNKDFQEKKATYFGKKAMHGATNIPLTDEVVHCPTWTIADLEGRQARMLDLAKNCWVLY</sequence>
<dbReference type="Pfam" id="PF07510">
    <property type="entry name" value="GmrSD_C"/>
    <property type="match status" value="1"/>
</dbReference>
<gene>
    <name evidence="7" type="ORF">C2E20_2173</name>
</gene>
<keyword evidence="3" id="KW-0687">Ribonucleoprotein</keyword>
<dbReference type="PROSITE" id="PS00993">
    <property type="entry name" value="RIBOSOMAL_L30E_2"/>
    <property type="match status" value="1"/>
</dbReference>
<reference evidence="7 8" key="1">
    <citation type="journal article" date="2018" name="Plant J.">
        <title>Genome sequences of Chlorella sorokiniana UTEX 1602 and Micractinium conductrix SAG 241.80: implications to maltose excretion by a green alga.</title>
        <authorList>
            <person name="Arriola M.B."/>
            <person name="Velmurugan N."/>
            <person name="Zhang Y."/>
            <person name="Plunkett M.H."/>
            <person name="Hondzo H."/>
            <person name="Barney B.M."/>
        </authorList>
    </citation>
    <scope>NUCLEOTIDE SEQUENCE [LARGE SCALE GENOMIC DNA]</scope>
    <source>
        <strain evidence="7 8">SAG 241.80</strain>
    </source>
</reference>
<dbReference type="Pfam" id="PF01248">
    <property type="entry name" value="Ribosomal_L7Ae"/>
    <property type="match status" value="1"/>
</dbReference>
<dbReference type="Proteomes" id="UP000239649">
    <property type="component" value="Unassembled WGS sequence"/>
</dbReference>
<keyword evidence="8" id="KW-1185">Reference proteome</keyword>
<dbReference type="InterPro" id="IPR004919">
    <property type="entry name" value="GmrSD_N"/>
</dbReference>
<evidence type="ECO:0000313" key="8">
    <source>
        <dbReference type="Proteomes" id="UP000239649"/>
    </source>
</evidence>
<feature type="domain" description="GmrSD restriction endonucleases N-terminal" evidence="5">
    <location>
        <begin position="148"/>
        <end position="348"/>
    </location>
</feature>
<dbReference type="FunFam" id="3.30.1330.30:FF:000001">
    <property type="entry name" value="60S ribosomal protein L30"/>
    <property type="match status" value="1"/>
</dbReference>
<evidence type="ECO:0000259" key="5">
    <source>
        <dbReference type="Pfam" id="PF03235"/>
    </source>
</evidence>
<keyword evidence="2" id="KW-0689">Ribosomal protein</keyword>
<dbReference type="PANTHER" id="PTHR11449">
    <property type="entry name" value="RIBOSOMAL PROTEIN L30"/>
    <property type="match status" value="1"/>
</dbReference>
<dbReference type="PROSITE" id="PS00709">
    <property type="entry name" value="RIBOSOMAL_L30E_1"/>
    <property type="match status" value="1"/>
</dbReference>
<evidence type="ECO:0000256" key="3">
    <source>
        <dbReference type="ARBA" id="ARBA00023274"/>
    </source>
</evidence>
<dbReference type="OrthoDB" id="1928736at2759"/>
<dbReference type="GO" id="GO:1990904">
    <property type="term" value="C:ribonucleoprotein complex"/>
    <property type="evidence" value="ECO:0007669"/>
    <property type="project" value="UniProtKB-KW"/>
</dbReference>
<dbReference type="EMBL" id="LHPF02000004">
    <property type="protein sequence ID" value="PSC74412.1"/>
    <property type="molecule type" value="Genomic_DNA"/>
</dbReference>
<dbReference type="AlphaFoldDB" id="A0A2P6VJZ2"/>
<dbReference type="InterPro" id="IPR004038">
    <property type="entry name" value="Ribosomal_eL8/eL30/eS12/Gad45"/>
</dbReference>
<proteinExistence type="inferred from homology"/>
<dbReference type="Pfam" id="PF03235">
    <property type="entry name" value="GmrSD_N"/>
    <property type="match status" value="1"/>
</dbReference>
<name>A0A2P6VJZ2_9CHLO</name>
<comment type="caution">
    <text evidence="7">The sequence shown here is derived from an EMBL/GenBank/DDBJ whole genome shotgun (WGS) entry which is preliminary data.</text>
</comment>
<feature type="domain" description="GmrSD restriction endonucleases C-terminal" evidence="6">
    <location>
        <begin position="512"/>
        <end position="654"/>
    </location>
</feature>
<dbReference type="NCBIfam" id="NF002172">
    <property type="entry name" value="PRK01018.1"/>
    <property type="match status" value="1"/>
</dbReference>
<dbReference type="InterPro" id="IPR039109">
    <property type="entry name" value="Ribosomal_eL30-like"/>
</dbReference>
<evidence type="ECO:0000256" key="1">
    <source>
        <dbReference type="ARBA" id="ARBA00007326"/>
    </source>
</evidence>
<dbReference type="GO" id="GO:0005840">
    <property type="term" value="C:ribosome"/>
    <property type="evidence" value="ECO:0007669"/>
    <property type="project" value="UniProtKB-KW"/>
</dbReference>
<dbReference type="SUPFAM" id="SSF55315">
    <property type="entry name" value="L30e-like"/>
    <property type="match status" value="1"/>
</dbReference>
<evidence type="ECO:0000256" key="2">
    <source>
        <dbReference type="ARBA" id="ARBA00022980"/>
    </source>
</evidence>
<evidence type="ECO:0000259" key="4">
    <source>
        <dbReference type="Pfam" id="PF01248"/>
    </source>
</evidence>
<dbReference type="STRING" id="554055.A0A2P6VJZ2"/>
<organism evidence="7 8">
    <name type="scientific">Micractinium conductrix</name>
    <dbReference type="NCBI Taxonomy" id="554055"/>
    <lineage>
        <taxon>Eukaryota</taxon>
        <taxon>Viridiplantae</taxon>
        <taxon>Chlorophyta</taxon>
        <taxon>core chlorophytes</taxon>
        <taxon>Trebouxiophyceae</taxon>
        <taxon>Chlorellales</taxon>
        <taxon>Chlorellaceae</taxon>
        <taxon>Chlorella clade</taxon>
        <taxon>Micractinium</taxon>
    </lineage>
</organism>